<gene>
    <name evidence="1" type="ORF">KCX74_13335</name>
</gene>
<protein>
    <recommendedName>
        <fullName evidence="3">YceG-like family protein</fullName>
    </recommendedName>
</protein>
<dbReference type="AlphaFoldDB" id="A0A941DUQ2"/>
<dbReference type="EMBL" id="JAGSOT010000040">
    <property type="protein sequence ID" value="MBR7797020.1"/>
    <property type="molecule type" value="Genomic_DNA"/>
</dbReference>
<evidence type="ECO:0000313" key="2">
    <source>
        <dbReference type="Proteomes" id="UP000675284"/>
    </source>
</evidence>
<dbReference type="Gene3D" id="3.30.1490.480">
    <property type="entry name" value="Endolytic murein transglycosylase"/>
    <property type="match status" value="1"/>
</dbReference>
<accession>A0A941DUQ2</accession>
<organism evidence="1 2">
    <name type="scientific">Virgibacillus salarius</name>
    <dbReference type="NCBI Taxonomy" id="447199"/>
    <lineage>
        <taxon>Bacteria</taxon>
        <taxon>Bacillati</taxon>
        <taxon>Bacillota</taxon>
        <taxon>Bacilli</taxon>
        <taxon>Bacillales</taxon>
        <taxon>Bacillaceae</taxon>
        <taxon>Virgibacillus</taxon>
    </lineage>
</organism>
<name>A0A941DUQ2_9BACI</name>
<comment type="caution">
    <text evidence="1">The sequence shown here is derived from an EMBL/GenBank/DDBJ whole genome shotgun (WGS) entry which is preliminary data.</text>
</comment>
<dbReference type="Proteomes" id="UP000675284">
    <property type="component" value="Unassembled WGS sequence"/>
</dbReference>
<evidence type="ECO:0000313" key="1">
    <source>
        <dbReference type="EMBL" id="MBR7797020.1"/>
    </source>
</evidence>
<keyword evidence="2" id="KW-1185">Reference proteome</keyword>
<evidence type="ECO:0008006" key="3">
    <source>
        <dbReference type="Google" id="ProtNLM"/>
    </source>
</evidence>
<sequence length="57" mass="6506">MASSEISSLLEENKLIKDASEFSDYLEENDYSQRVQIGKYKLNTDMGPYQIAEAITK</sequence>
<reference evidence="1" key="1">
    <citation type="submission" date="2021-04" db="EMBL/GenBank/DDBJ databases">
        <title>Isolation and polyphasic classification of algal microorganism.</title>
        <authorList>
            <person name="Wang S."/>
        </authorList>
    </citation>
    <scope>NUCLEOTIDE SEQUENCE</scope>
    <source>
        <strain evidence="1">720a</strain>
    </source>
</reference>
<proteinExistence type="predicted"/>